<evidence type="ECO:0000256" key="1">
    <source>
        <dbReference type="SAM" id="SignalP"/>
    </source>
</evidence>
<proteinExistence type="predicted"/>
<gene>
    <name evidence="2" type="primary">LgM4147LRVhigh.28.01530.00160</name>
    <name evidence="2" type="ORF">BN36_2843540</name>
</gene>
<sequence>MVTMISGTIFMVLLQLSDVGAVTLGAVGRAEPLFSFWAAYGAMTSMQNILLGILSSSCGGILDRLRHSGSNTAELVQDVPAVVAYM</sequence>
<reference evidence="2" key="1">
    <citation type="submission" date="2012-08" db="EMBL/GenBank/DDBJ databases">
        <title>Comparative genomics of metastatic and non-metastatic Leishmania guyanensis provides insights into polygenic factors involved in Leishmania RNA virus infection.</title>
        <authorList>
            <person name="Smith D."/>
            <person name="Hertz-Fowler C."/>
            <person name="Martin R."/>
            <person name="Dickens N."/>
            <person name="Fasel N."/>
            <person name="Falquet L."/>
            <person name="Beverley S."/>
            <person name="Zangger H."/>
            <person name="Calderon-Copete S."/>
            <person name="Mottram J."/>
            <person name="Xenarios I."/>
        </authorList>
    </citation>
    <scope>NUCLEOTIDE SEQUENCE</scope>
    <source>
        <strain evidence="2">MHOM/BR/75/M4147/SSU:IR2SAT-LUC</strain>
    </source>
</reference>
<dbReference type="AlphaFoldDB" id="A0A1E1IZU9"/>
<dbReference type="EMBL" id="CALQ01001175">
    <property type="protein sequence ID" value="CCM16852.1"/>
    <property type="molecule type" value="Genomic_DNA"/>
</dbReference>
<evidence type="ECO:0000313" key="2">
    <source>
        <dbReference type="EMBL" id="CCM16852.1"/>
    </source>
</evidence>
<name>A0A1E1IZU9_LEIGU</name>
<feature type="signal peptide" evidence="1">
    <location>
        <begin position="1"/>
        <end position="21"/>
    </location>
</feature>
<feature type="chain" id="PRO_5009113824" evidence="1">
    <location>
        <begin position="22"/>
        <end position="86"/>
    </location>
</feature>
<accession>A0A1E1IZU9</accession>
<protein>
    <submittedName>
        <fullName evidence="2">Uncharacterized protein</fullName>
    </submittedName>
</protein>
<organism evidence="2">
    <name type="scientific">Leishmania guyanensis</name>
    <dbReference type="NCBI Taxonomy" id="5670"/>
    <lineage>
        <taxon>Eukaryota</taxon>
        <taxon>Discoba</taxon>
        <taxon>Euglenozoa</taxon>
        <taxon>Kinetoplastea</taxon>
        <taxon>Metakinetoplastina</taxon>
        <taxon>Trypanosomatida</taxon>
        <taxon>Trypanosomatidae</taxon>
        <taxon>Leishmaniinae</taxon>
        <taxon>Leishmania</taxon>
        <taxon>Leishmania guyanensis species complex</taxon>
    </lineage>
</organism>
<keyword evidence="1" id="KW-0732">Signal</keyword>